<evidence type="ECO:0000256" key="5">
    <source>
        <dbReference type="ARBA" id="ARBA00023306"/>
    </source>
</evidence>
<dbReference type="AlphaFoldDB" id="A0A8A3NT83"/>
<keyword evidence="4" id="KW-0833">Ubl conjugation pathway</keyword>
<keyword evidence="9" id="KW-1185">Reference proteome</keyword>
<evidence type="ECO:0000256" key="3">
    <source>
        <dbReference type="ARBA" id="ARBA00022776"/>
    </source>
</evidence>
<reference evidence="8" key="1">
    <citation type="submission" date="2020-10" db="EMBL/GenBank/DDBJ databases">
        <title>Genome Sequence of Monilinia vaccinii-corymbosi Sheds Light on Mummy Berry Disease Infection of Blueberry and Mating Type.</title>
        <authorList>
            <person name="Yow A.G."/>
            <person name="Zhang Y."/>
            <person name="Bansal K."/>
            <person name="Eacker S.M."/>
            <person name="Sullivan S."/>
            <person name="Liachko I."/>
            <person name="Cubeta M.A."/>
            <person name="Rollins J.A."/>
            <person name="Ashrafi H."/>
        </authorList>
    </citation>
    <scope>NUCLEOTIDE SEQUENCE</scope>
    <source>
        <strain evidence="8">RL-1</strain>
    </source>
</reference>
<dbReference type="PANTHER" id="PTHR12936">
    <property type="entry name" value="ANAPHASE-PROMOTING COMPLEX 10"/>
    <property type="match status" value="1"/>
</dbReference>
<dbReference type="Pfam" id="PF03256">
    <property type="entry name" value="ANAPC10"/>
    <property type="match status" value="1"/>
</dbReference>
<feature type="compositionally biased region" description="Basic and acidic residues" evidence="6">
    <location>
        <begin position="255"/>
        <end position="264"/>
    </location>
</feature>
<sequence>MRQSRPPTVNYQEHFGIDSSSRRRVTTNPFDRNNVTPVPANISINGDGQQDGSDDLTSTAGLSGEEDESEGDGAIGDVENVDVDVDEDEDIGLEEVAVEAAMDNKPPFDSAALGLKEIGNLASWTVSSSKPGCGVLALRDDDTNLFWQSDGPQPHYLNIHFAKFAKIRAIRIFLDFEADESYTPTRIQLLGGTGYHDLIPFSDLSFVQPKGWIDVNLDHVGGGSDGKTLRAFIVQVKVLENHQNGKDTHVRGLKIYSHDERHDSPPPSYFDGEDDDSCSSINANEFGGPDDDLKRGDAGSDDDQFWKDFAQPRTGGLRMPDLSGLSEPSFMSESELR</sequence>
<evidence type="ECO:0000256" key="6">
    <source>
        <dbReference type="SAM" id="MobiDB-lite"/>
    </source>
</evidence>
<dbReference type="OrthoDB" id="24948at2759"/>
<dbReference type="EMBL" id="CP063405">
    <property type="protein sequence ID" value="QSZ28663.1"/>
    <property type="molecule type" value="Genomic_DNA"/>
</dbReference>
<feature type="domain" description="DOC" evidence="7">
    <location>
        <begin position="94"/>
        <end position="282"/>
    </location>
</feature>
<evidence type="ECO:0000256" key="2">
    <source>
        <dbReference type="ARBA" id="ARBA00022618"/>
    </source>
</evidence>
<proteinExistence type="inferred from homology"/>
<name>A0A8A3NT83_9HELO</name>
<organism evidence="8 9">
    <name type="scientific">Monilinia vaccinii-corymbosi</name>
    <dbReference type="NCBI Taxonomy" id="61207"/>
    <lineage>
        <taxon>Eukaryota</taxon>
        <taxon>Fungi</taxon>
        <taxon>Dikarya</taxon>
        <taxon>Ascomycota</taxon>
        <taxon>Pezizomycotina</taxon>
        <taxon>Leotiomycetes</taxon>
        <taxon>Helotiales</taxon>
        <taxon>Sclerotiniaceae</taxon>
        <taxon>Monilinia</taxon>
    </lineage>
</organism>
<accession>A0A8A3NT83</accession>
<dbReference type="CDD" id="cd08366">
    <property type="entry name" value="APC10"/>
    <property type="match status" value="1"/>
</dbReference>
<dbReference type="SMART" id="SM01337">
    <property type="entry name" value="APC10"/>
    <property type="match status" value="1"/>
</dbReference>
<evidence type="ECO:0000256" key="1">
    <source>
        <dbReference type="ARBA" id="ARBA00006762"/>
    </source>
</evidence>
<dbReference type="PROSITE" id="PS51284">
    <property type="entry name" value="DOC"/>
    <property type="match status" value="1"/>
</dbReference>
<feature type="region of interest" description="Disordered" evidence="6">
    <location>
        <begin position="1"/>
        <end position="76"/>
    </location>
</feature>
<evidence type="ECO:0000259" key="7">
    <source>
        <dbReference type="PROSITE" id="PS51284"/>
    </source>
</evidence>
<dbReference type="GO" id="GO:0070979">
    <property type="term" value="P:protein K11-linked ubiquitination"/>
    <property type="evidence" value="ECO:0007669"/>
    <property type="project" value="TreeGrafter"/>
</dbReference>
<protein>
    <recommendedName>
        <fullName evidence="7">DOC domain-containing protein</fullName>
    </recommendedName>
</protein>
<dbReference type="GO" id="GO:0051301">
    <property type="term" value="P:cell division"/>
    <property type="evidence" value="ECO:0007669"/>
    <property type="project" value="UniProtKB-KW"/>
</dbReference>
<evidence type="ECO:0000313" key="8">
    <source>
        <dbReference type="EMBL" id="QSZ28663.1"/>
    </source>
</evidence>
<dbReference type="GO" id="GO:0005680">
    <property type="term" value="C:anaphase-promoting complex"/>
    <property type="evidence" value="ECO:0007669"/>
    <property type="project" value="InterPro"/>
</dbReference>
<feature type="compositionally biased region" description="Polar residues" evidence="6">
    <location>
        <begin position="1"/>
        <end position="11"/>
    </location>
</feature>
<dbReference type="Gene3D" id="2.60.120.260">
    <property type="entry name" value="Galactose-binding domain-like"/>
    <property type="match status" value="1"/>
</dbReference>
<gene>
    <name evidence="8" type="ORF">DSL72_003162</name>
</gene>
<feature type="region of interest" description="Disordered" evidence="6">
    <location>
        <begin position="255"/>
        <end position="337"/>
    </location>
</feature>
<dbReference type="Proteomes" id="UP000672032">
    <property type="component" value="Chromosome 1"/>
</dbReference>
<keyword evidence="2" id="KW-0132">Cell division</keyword>
<comment type="similarity">
    <text evidence="1">Belongs to the APC10 family.</text>
</comment>
<dbReference type="InterPro" id="IPR016901">
    <property type="entry name" value="APC10/Doc1"/>
</dbReference>
<dbReference type="InterPro" id="IPR008979">
    <property type="entry name" value="Galactose-bd-like_sf"/>
</dbReference>
<dbReference type="GO" id="GO:0031145">
    <property type="term" value="P:anaphase-promoting complex-dependent catabolic process"/>
    <property type="evidence" value="ECO:0007669"/>
    <property type="project" value="InterPro"/>
</dbReference>
<keyword evidence="3" id="KW-0498">Mitosis</keyword>
<evidence type="ECO:0000313" key="9">
    <source>
        <dbReference type="Proteomes" id="UP000672032"/>
    </source>
</evidence>
<dbReference type="PANTHER" id="PTHR12936:SF0">
    <property type="entry name" value="ANAPHASE-PROMOTING COMPLEX SUBUNIT 10"/>
    <property type="match status" value="1"/>
</dbReference>
<feature type="compositionally biased region" description="Polar residues" evidence="6">
    <location>
        <begin position="26"/>
        <end position="60"/>
    </location>
</feature>
<keyword evidence="5" id="KW-0131">Cell cycle</keyword>
<dbReference type="SUPFAM" id="SSF49785">
    <property type="entry name" value="Galactose-binding domain-like"/>
    <property type="match status" value="1"/>
</dbReference>
<dbReference type="InterPro" id="IPR004939">
    <property type="entry name" value="APC_su10/DOC_dom"/>
</dbReference>
<evidence type="ECO:0000256" key="4">
    <source>
        <dbReference type="ARBA" id="ARBA00022786"/>
    </source>
</evidence>